<evidence type="ECO:0000256" key="3">
    <source>
        <dbReference type="SAM" id="MobiDB-lite"/>
    </source>
</evidence>
<dbReference type="PANTHER" id="PTHR10075">
    <property type="entry name" value="BASIGIN RELATED"/>
    <property type="match status" value="1"/>
</dbReference>
<accession>A0A8J0PJ49</accession>
<organism evidence="5 6">
    <name type="scientific">Xenopus tropicalis</name>
    <name type="common">Western clawed frog</name>
    <name type="synonym">Silurana tropicalis</name>
    <dbReference type="NCBI Taxonomy" id="8364"/>
    <lineage>
        <taxon>Eukaryota</taxon>
        <taxon>Metazoa</taxon>
        <taxon>Chordata</taxon>
        <taxon>Craniata</taxon>
        <taxon>Vertebrata</taxon>
        <taxon>Euteleostomi</taxon>
        <taxon>Amphibia</taxon>
        <taxon>Batrachia</taxon>
        <taxon>Anura</taxon>
        <taxon>Pipoidea</taxon>
        <taxon>Pipidae</taxon>
        <taxon>Xenopodinae</taxon>
        <taxon>Xenopus</taxon>
        <taxon>Silurana</taxon>
    </lineage>
</organism>
<dbReference type="InterPro" id="IPR003598">
    <property type="entry name" value="Ig_sub2"/>
</dbReference>
<feature type="region of interest" description="Disordered" evidence="3">
    <location>
        <begin position="113"/>
        <end position="137"/>
    </location>
</feature>
<evidence type="ECO:0000313" key="6">
    <source>
        <dbReference type="RefSeq" id="NP_001017159.2"/>
    </source>
</evidence>
<gene>
    <name evidence="6 7" type="primary">myot</name>
    <name evidence="6" type="synonym">ttid</name>
</gene>
<feature type="region of interest" description="Disordered" evidence="3">
    <location>
        <begin position="473"/>
        <end position="497"/>
    </location>
</feature>
<evidence type="ECO:0000259" key="4">
    <source>
        <dbReference type="PROSITE" id="PS50835"/>
    </source>
</evidence>
<dbReference type="AGR" id="Xenbase:XB-GENE-955641"/>
<keyword evidence="5" id="KW-1185">Reference proteome</keyword>
<dbReference type="InterPro" id="IPR036179">
    <property type="entry name" value="Ig-like_dom_sf"/>
</dbReference>
<dbReference type="OrthoDB" id="6612025at2759"/>
<dbReference type="InterPro" id="IPR007110">
    <property type="entry name" value="Ig-like_dom"/>
</dbReference>
<dbReference type="CTD" id="9499"/>
<name>A0A8J0PJ49_XENTR</name>
<proteinExistence type="predicted"/>
<dbReference type="InterPro" id="IPR013098">
    <property type="entry name" value="Ig_I-set"/>
</dbReference>
<dbReference type="InterPro" id="IPR003599">
    <property type="entry name" value="Ig_sub"/>
</dbReference>
<dbReference type="SUPFAM" id="SSF48726">
    <property type="entry name" value="Immunoglobulin"/>
    <property type="match status" value="2"/>
</dbReference>
<feature type="region of interest" description="Disordered" evidence="3">
    <location>
        <begin position="34"/>
        <end position="56"/>
    </location>
</feature>
<dbReference type="RefSeq" id="XP_012814546.2">
    <property type="nucleotide sequence ID" value="XM_012959092.3"/>
</dbReference>
<dbReference type="CDD" id="cd05892">
    <property type="entry name" value="IgI_Myotilin_C"/>
    <property type="match status" value="1"/>
</dbReference>
<keyword evidence="2" id="KW-0393">Immunoglobulin domain</keyword>
<dbReference type="RefSeq" id="NP_001017159.2">
    <property type="nucleotide sequence ID" value="NM_001017159.3"/>
</dbReference>
<dbReference type="AlphaFoldDB" id="A0A8J0PJ49"/>
<dbReference type="PANTHER" id="PTHR10075:SF23">
    <property type="entry name" value="MYOTILIN"/>
    <property type="match status" value="1"/>
</dbReference>
<dbReference type="FunFam" id="2.60.40.10:FF:000032">
    <property type="entry name" value="palladin isoform X1"/>
    <property type="match status" value="1"/>
</dbReference>
<dbReference type="KEGG" id="xtr:549913"/>
<dbReference type="FunFam" id="2.60.40.10:FF:000702">
    <property type="entry name" value="Myotilin"/>
    <property type="match status" value="1"/>
</dbReference>
<feature type="compositionally biased region" description="Polar residues" evidence="3">
    <location>
        <begin position="35"/>
        <end position="49"/>
    </location>
</feature>
<evidence type="ECO:0000313" key="5">
    <source>
        <dbReference type="Proteomes" id="UP000008143"/>
    </source>
</evidence>
<protein>
    <submittedName>
        <fullName evidence="6">Myotilin</fullName>
    </submittedName>
</protein>
<dbReference type="PROSITE" id="PS50835">
    <property type="entry name" value="IG_LIKE"/>
    <property type="match status" value="2"/>
</dbReference>
<feature type="domain" description="Ig-like" evidence="4">
    <location>
        <begin position="348"/>
        <end position="438"/>
    </location>
</feature>
<feature type="region of interest" description="Disordered" evidence="3">
    <location>
        <begin position="220"/>
        <end position="241"/>
    </location>
</feature>
<dbReference type="GeneID" id="549913"/>
<evidence type="ECO:0000256" key="2">
    <source>
        <dbReference type="ARBA" id="ARBA00023319"/>
    </source>
</evidence>
<dbReference type="SMART" id="SM00408">
    <property type="entry name" value="IGc2"/>
    <property type="match status" value="2"/>
</dbReference>
<dbReference type="SMART" id="SM00409">
    <property type="entry name" value="IG"/>
    <property type="match status" value="2"/>
</dbReference>
<feature type="domain" description="Ig-like" evidence="4">
    <location>
        <begin position="249"/>
        <end position="334"/>
    </location>
</feature>
<dbReference type="Xenbase" id="XB-GENE-955641">
    <property type="gene designation" value="myot"/>
</dbReference>
<dbReference type="Proteomes" id="UP000008143">
    <property type="component" value="Chromosome 3"/>
</dbReference>
<reference evidence="6" key="2">
    <citation type="submission" date="2025-08" db="UniProtKB">
        <authorList>
            <consortium name="RefSeq"/>
        </authorList>
    </citation>
    <scope>IDENTIFICATION</scope>
</reference>
<evidence type="ECO:0000256" key="1">
    <source>
        <dbReference type="ARBA" id="ARBA00023157"/>
    </source>
</evidence>
<dbReference type="Gene3D" id="2.60.40.10">
    <property type="entry name" value="Immunoglobulins"/>
    <property type="match status" value="2"/>
</dbReference>
<sequence length="497" mass="55657">MDLSSLPSVSAMYQPTTFNYERPKHFIQSKPKCQVESTSQSTNEAVHTSRSPKKISISIQPQPCSSYNMSSAAPVAPSKCSKTEVHLQPQSSNIALSGQENDQSKNTSTAFLTISPSKSQSKPKMINTGTSNLPNASVKTDLRQDQHEYERGIQGTKDALIQDLERKLKCKDSILHNGNQRLTYEEKMARRLLGAENAASVFEDHMADSVQDSKQIRDSVTMPSLQQHEKHSRNRESTSGSIQEKYFPPRFLQVPEDLTVEEGHFCRIDFKVAGVPVPDVSWYLNGKAVQADDFHKFIVSEKGVHSFIFEVVKTYDAGLYKCVASNRAGKSTFTLQLDVLAQERKRPPCFIQKPAAIKAIEGENIKIECLISAIPQPQILLKKNNEMLRYNTDRIRLYQDDSGRVSLVIYNVNKTDDGWYTISAVNEAGVATCHARLDVATIVNKQMPSVKQLKVKPTFSRYSALNMKGLDVQEAYSPEKDQNSQPTYPGLLESEEL</sequence>
<reference evidence="6" key="1">
    <citation type="journal article" date="2002" name="Dev. Dyn.">
        <title>Genetic and genomic tools for Xenopus research: The NIH Xenopus initiative.</title>
        <authorList>
            <person name="Klein S.L."/>
            <person name="Strausberg R.L."/>
            <person name="Wagner L."/>
            <person name="Pontius J."/>
            <person name="Clifton S.W."/>
            <person name="Richardson P."/>
        </authorList>
    </citation>
    <scope>NUCLEOTIDE SEQUENCE</scope>
</reference>
<dbReference type="InterPro" id="IPR013783">
    <property type="entry name" value="Ig-like_fold"/>
</dbReference>
<keyword evidence="1" id="KW-1015">Disulfide bond</keyword>
<dbReference type="Pfam" id="PF07679">
    <property type="entry name" value="I-set"/>
    <property type="match status" value="2"/>
</dbReference>
<evidence type="ECO:0000313" key="7">
    <source>
        <dbReference type="Xenbase" id="XB-GENE-955641"/>
    </source>
</evidence>